<dbReference type="Pfam" id="PF12833">
    <property type="entry name" value="HTH_18"/>
    <property type="match status" value="1"/>
</dbReference>
<comment type="caution">
    <text evidence="2">The sequence shown here is derived from an EMBL/GenBank/DDBJ whole genome shotgun (WGS) entry which is preliminary data.</text>
</comment>
<proteinExistence type="predicted"/>
<dbReference type="Proteomes" id="UP001385809">
    <property type="component" value="Unassembled WGS sequence"/>
</dbReference>
<protein>
    <submittedName>
        <fullName evidence="2">Helix-turn-helix transcriptional regulator</fullName>
    </submittedName>
</protein>
<feature type="domain" description="HTH araC/xylS-type" evidence="1">
    <location>
        <begin position="166"/>
        <end position="262"/>
    </location>
</feature>
<dbReference type="PANTHER" id="PTHR11019">
    <property type="entry name" value="HTH-TYPE TRANSCRIPTIONAL REGULATOR NIMR"/>
    <property type="match status" value="1"/>
</dbReference>
<organism evidence="2 3">
    <name type="scientific">Actinomycetospora aurantiaca</name>
    <dbReference type="NCBI Taxonomy" id="3129233"/>
    <lineage>
        <taxon>Bacteria</taxon>
        <taxon>Bacillati</taxon>
        <taxon>Actinomycetota</taxon>
        <taxon>Actinomycetes</taxon>
        <taxon>Pseudonocardiales</taxon>
        <taxon>Pseudonocardiaceae</taxon>
        <taxon>Actinomycetospora</taxon>
    </lineage>
</organism>
<dbReference type="PANTHER" id="PTHR11019:SF199">
    <property type="entry name" value="HTH-TYPE TRANSCRIPTIONAL REGULATOR NIMR"/>
    <property type="match status" value="1"/>
</dbReference>
<reference evidence="2 3" key="1">
    <citation type="submission" date="2024-03" db="EMBL/GenBank/DDBJ databases">
        <title>Actinomycetospora sp. OC33-EN08, a novel actinomycete isolated from wild orchid (Aerides multiflora).</title>
        <authorList>
            <person name="Suriyachadkun C."/>
        </authorList>
    </citation>
    <scope>NUCLEOTIDE SEQUENCE [LARGE SCALE GENOMIC DNA]</scope>
    <source>
        <strain evidence="2 3">OC33-EN08</strain>
    </source>
</reference>
<dbReference type="SMART" id="SM00342">
    <property type="entry name" value="HTH_ARAC"/>
    <property type="match status" value="1"/>
</dbReference>
<dbReference type="EMBL" id="JBBEGN010000018">
    <property type="protein sequence ID" value="MEJ2871024.1"/>
    <property type="molecule type" value="Genomic_DNA"/>
</dbReference>
<dbReference type="PROSITE" id="PS01124">
    <property type="entry name" value="HTH_ARAC_FAMILY_2"/>
    <property type="match status" value="1"/>
</dbReference>
<keyword evidence="3" id="KW-1185">Reference proteome</keyword>
<sequence>MSPTGPRRGEEPLVCEQFGHGLGRPDGVLVVRYRSTGRLAVADGRDDFLHQLFWAPAGYLSLTTAERPVFVGPRRGVWVRRGTRHVVDARDQDEVYRVCLREVPGALDEVRAGPAEVTDEAVAALLRLAVDRLDDLDGALRDRTALLAGLHPADEVARARGRGYALAVADRLAHAPDDPTDLAGWAERLHISPKTLQRDVVRTFGTSWTRWRTEVRLAAADALLATCSVGVTARRVGYATASAFVAAYARERGHTPGRVQRTAVERRAPSVG</sequence>
<dbReference type="InterPro" id="IPR018060">
    <property type="entry name" value="HTH_AraC"/>
</dbReference>
<dbReference type="Gene3D" id="1.10.10.60">
    <property type="entry name" value="Homeodomain-like"/>
    <property type="match status" value="1"/>
</dbReference>
<dbReference type="RefSeq" id="WP_337697596.1">
    <property type="nucleotide sequence ID" value="NZ_JBBEGN010000018.1"/>
</dbReference>
<evidence type="ECO:0000313" key="3">
    <source>
        <dbReference type="Proteomes" id="UP001385809"/>
    </source>
</evidence>
<name>A0ABU8MUM6_9PSEU</name>
<evidence type="ECO:0000259" key="1">
    <source>
        <dbReference type="PROSITE" id="PS01124"/>
    </source>
</evidence>
<gene>
    <name evidence="2" type="ORF">WCD74_24890</name>
</gene>
<accession>A0ABU8MUM6</accession>
<evidence type="ECO:0000313" key="2">
    <source>
        <dbReference type="EMBL" id="MEJ2871024.1"/>
    </source>
</evidence>